<dbReference type="Pfam" id="PF01068">
    <property type="entry name" value="DNA_ligase_A_M"/>
    <property type="match status" value="1"/>
</dbReference>
<evidence type="ECO:0000256" key="8">
    <source>
        <dbReference type="ARBA" id="ARBA00022840"/>
    </source>
</evidence>
<keyword evidence="8" id="KW-0067">ATP-binding</keyword>
<evidence type="ECO:0000256" key="12">
    <source>
        <dbReference type="ARBA" id="ARBA00023306"/>
    </source>
</evidence>
<gene>
    <name evidence="15" type="ORF">HNQ61_004955</name>
</gene>
<dbReference type="Gene3D" id="1.10.3260.10">
    <property type="entry name" value="DNA ligase, ATP-dependent, N-terminal domain"/>
    <property type="match status" value="1"/>
</dbReference>
<dbReference type="SUPFAM" id="SSF50249">
    <property type="entry name" value="Nucleic acid-binding proteins"/>
    <property type="match status" value="1"/>
</dbReference>
<evidence type="ECO:0000256" key="13">
    <source>
        <dbReference type="ARBA" id="ARBA00034003"/>
    </source>
</evidence>
<reference evidence="15 16" key="1">
    <citation type="submission" date="2020-08" db="EMBL/GenBank/DDBJ databases">
        <title>Genomic Encyclopedia of Type Strains, Phase IV (KMG-IV): sequencing the most valuable type-strain genomes for metagenomic binning, comparative biology and taxonomic classification.</title>
        <authorList>
            <person name="Goeker M."/>
        </authorList>
    </citation>
    <scope>NUCLEOTIDE SEQUENCE [LARGE SCALE GENOMIC DNA]</scope>
    <source>
        <strain evidence="15 16">DSM 29007</strain>
    </source>
</reference>
<evidence type="ECO:0000256" key="10">
    <source>
        <dbReference type="ARBA" id="ARBA00023172"/>
    </source>
</evidence>
<evidence type="ECO:0000256" key="4">
    <source>
        <dbReference type="ARBA" id="ARBA00022705"/>
    </source>
</evidence>
<dbReference type="EMBL" id="JACHIA010000023">
    <property type="protein sequence ID" value="MBB6073288.1"/>
    <property type="molecule type" value="Genomic_DNA"/>
</dbReference>
<evidence type="ECO:0000256" key="1">
    <source>
        <dbReference type="ARBA" id="ARBA00012727"/>
    </source>
</evidence>
<dbReference type="InterPro" id="IPR016059">
    <property type="entry name" value="DNA_ligase_ATP-dep_CS"/>
</dbReference>
<dbReference type="InterPro" id="IPR012309">
    <property type="entry name" value="DNA_ligase_ATP-dep_C"/>
</dbReference>
<accession>A0A841H5N6</accession>
<dbReference type="NCBIfam" id="NF006701">
    <property type="entry name" value="PRK09247.1"/>
    <property type="match status" value="1"/>
</dbReference>
<keyword evidence="3" id="KW-0132">Cell division</keyword>
<comment type="catalytic activity">
    <reaction evidence="13">
        <text>ATP + (deoxyribonucleotide)n-3'-hydroxyl + 5'-phospho-(deoxyribonucleotide)m = (deoxyribonucleotide)n+m + AMP + diphosphate.</text>
        <dbReference type="EC" id="6.5.1.1"/>
    </reaction>
</comment>
<dbReference type="PANTHER" id="PTHR45674">
    <property type="entry name" value="DNA LIGASE 1/3 FAMILY MEMBER"/>
    <property type="match status" value="1"/>
</dbReference>
<name>A0A841H5N6_9BACT</name>
<evidence type="ECO:0000313" key="15">
    <source>
        <dbReference type="EMBL" id="MBB6073288.1"/>
    </source>
</evidence>
<dbReference type="PROSITE" id="PS50160">
    <property type="entry name" value="DNA_LIGASE_A3"/>
    <property type="match status" value="1"/>
</dbReference>
<keyword evidence="7" id="KW-0227">DNA damage</keyword>
<dbReference type="InterPro" id="IPR012340">
    <property type="entry name" value="NA-bd_OB-fold"/>
</dbReference>
<dbReference type="GO" id="GO:0051301">
    <property type="term" value="P:cell division"/>
    <property type="evidence" value="ECO:0007669"/>
    <property type="project" value="UniProtKB-KW"/>
</dbReference>
<dbReference type="GO" id="GO:0006310">
    <property type="term" value="P:DNA recombination"/>
    <property type="evidence" value="ECO:0007669"/>
    <property type="project" value="UniProtKB-KW"/>
</dbReference>
<dbReference type="InterPro" id="IPR012310">
    <property type="entry name" value="DNA_ligase_ATP-dep_cent"/>
</dbReference>
<evidence type="ECO:0000256" key="5">
    <source>
        <dbReference type="ARBA" id="ARBA00022723"/>
    </source>
</evidence>
<dbReference type="GO" id="GO:0003677">
    <property type="term" value="F:DNA binding"/>
    <property type="evidence" value="ECO:0007669"/>
    <property type="project" value="InterPro"/>
</dbReference>
<dbReference type="Pfam" id="PF04675">
    <property type="entry name" value="DNA_ligase_A_N"/>
    <property type="match status" value="1"/>
</dbReference>
<protein>
    <recommendedName>
        <fullName evidence="1">DNA ligase (ATP)</fullName>
        <ecNumber evidence="1">6.5.1.1</ecNumber>
    </recommendedName>
</protein>
<dbReference type="GO" id="GO:0006260">
    <property type="term" value="P:DNA replication"/>
    <property type="evidence" value="ECO:0007669"/>
    <property type="project" value="UniProtKB-KW"/>
</dbReference>
<dbReference type="Proteomes" id="UP000582837">
    <property type="component" value="Unassembled WGS sequence"/>
</dbReference>
<keyword evidence="16" id="KW-1185">Reference proteome</keyword>
<dbReference type="EC" id="6.5.1.1" evidence="1"/>
<dbReference type="Gene3D" id="3.30.470.30">
    <property type="entry name" value="DNA ligase/mRNA capping enzyme"/>
    <property type="match status" value="1"/>
</dbReference>
<evidence type="ECO:0000256" key="6">
    <source>
        <dbReference type="ARBA" id="ARBA00022741"/>
    </source>
</evidence>
<keyword evidence="6" id="KW-0547">Nucleotide-binding</keyword>
<evidence type="ECO:0000256" key="2">
    <source>
        <dbReference type="ARBA" id="ARBA00022598"/>
    </source>
</evidence>
<dbReference type="InterPro" id="IPR012308">
    <property type="entry name" value="DNA_ligase_ATP-dep_N"/>
</dbReference>
<evidence type="ECO:0000256" key="9">
    <source>
        <dbReference type="ARBA" id="ARBA00022842"/>
    </source>
</evidence>
<keyword evidence="12" id="KW-0131">Cell cycle</keyword>
<sequence>MKAFAALYAELDETTKTGEKVDALARYFAAADPADAAWAVHFLSGRRPKRLIGARKLAAWAMEAADVPEWLFAECYESVGDLAETISLLLPASGASSDLPLRHWVEERLLPLRGEDEESQRRVVERAWAEMDGAQAYVWNKLITGSFRVGVSQSLVVRSLSRLGGVEEAAVAHRMMGAWDPTPEFYLRLLHADTRDADLSRPYPFFLAYALEAEPETLGEAAEWQAEWKWDGIRAQVIRRAGATFIWSRGEELITERFPELAQAAALLPDGTVLDGEIMPWRDGPLPFAQLQRRIGRKVLGAKILAEVPVVLLTYDLLEDGGIDIRERPLSERRARLEEMIRNTPSAGRFLLSPIAAAESWDDVMRAYADARGRAAEGLMLKKLDAPYGVGRRKGGWWKWKVEPFTLDAVLIYAQRGHGRRASLYSDYTFGVWKEGELVPFAKAYSGLTDEEIRKVDSFVRRNTTQRFGPVRTVKPELVFELAFEGIQRSPRHKSGVAVRFPRMLRWRTDKRPEDADSLETIWGLIEGREAEQREQQGIGNGE</sequence>
<dbReference type="AlphaFoldDB" id="A0A841H5N6"/>
<dbReference type="PROSITE" id="PS00697">
    <property type="entry name" value="DNA_LIGASE_A1"/>
    <property type="match status" value="1"/>
</dbReference>
<dbReference type="NCBIfam" id="TIGR04120">
    <property type="entry name" value="DNA_lig_bact"/>
    <property type="match status" value="1"/>
</dbReference>
<dbReference type="InterPro" id="IPR036599">
    <property type="entry name" value="DNA_ligase_N_sf"/>
</dbReference>
<dbReference type="PANTHER" id="PTHR45674:SF13">
    <property type="entry name" value="DNA LIGASE-RELATED"/>
    <property type="match status" value="1"/>
</dbReference>
<keyword evidence="10" id="KW-0233">DNA recombination</keyword>
<evidence type="ECO:0000256" key="3">
    <source>
        <dbReference type="ARBA" id="ARBA00022618"/>
    </source>
</evidence>
<proteinExistence type="predicted"/>
<dbReference type="GO" id="GO:0005524">
    <property type="term" value="F:ATP binding"/>
    <property type="evidence" value="ECO:0007669"/>
    <property type="project" value="UniProtKB-KW"/>
</dbReference>
<dbReference type="InterPro" id="IPR050191">
    <property type="entry name" value="ATP-dep_DNA_ligase"/>
</dbReference>
<dbReference type="SUPFAM" id="SSF56091">
    <property type="entry name" value="DNA ligase/mRNA capping enzyme, catalytic domain"/>
    <property type="match status" value="1"/>
</dbReference>
<evidence type="ECO:0000313" key="16">
    <source>
        <dbReference type="Proteomes" id="UP000582837"/>
    </source>
</evidence>
<evidence type="ECO:0000256" key="11">
    <source>
        <dbReference type="ARBA" id="ARBA00023204"/>
    </source>
</evidence>
<feature type="domain" description="ATP-dependent DNA ligase family profile" evidence="14">
    <location>
        <begin position="303"/>
        <end position="434"/>
    </location>
</feature>
<keyword evidence="2 15" id="KW-0436">Ligase</keyword>
<keyword evidence="5" id="KW-0479">Metal-binding</keyword>
<dbReference type="GO" id="GO:0046872">
    <property type="term" value="F:metal ion binding"/>
    <property type="evidence" value="ECO:0007669"/>
    <property type="project" value="UniProtKB-KW"/>
</dbReference>
<keyword evidence="9" id="KW-0460">Magnesium</keyword>
<dbReference type="InterPro" id="IPR026333">
    <property type="entry name" value="ATP_dep_DNA_lig_pp_1105_fam"/>
</dbReference>
<dbReference type="CDD" id="cd07972">
    <property type="entry name" value="OBF_DNA_ligase_Arch_LigB"/>
    <property type="match status" value="1"/>
</dbReference>
<dbReference type="CDD" id="cd07897">
    <property type="entry name" value="Adenylation_DNA_ligase_Bac1"/>
    <property type="match status" value="1"/>
</dbReference>
<keyword evidence="4" id="KW-0235">DNA replication</keyword>
<evidence type="ECO:0000256" key="7">
    <source>
        <dbReference type="ARBA" id="ARBA00022763"/>
    </source>
</evidence>
<evidence type="ECO:0000259" key="14">
    <source>
        <dbReference type="PROSITE" id="PS50160"/>
    </source>
</evidence>
<dbReference type="GO" id="GO:0006281">
    <property type="term" value="P:DNA repair"/>
    <property type="evidence" value="ECO:0007669"/>
    <property type="project" value="UniProtKB-KW"/>
</dbReference>
<keyword evidence="11" id="KW-0234">DNA repair</keyword>
<dbReference type="Gene3D" id="2.40.50.140">
    <property type="entry name" value="Nucleic acid-binding proteins"/>
    <property type="match status" value="1"/>
</dbReference>
<dbReference type="GO" id="GO:0003910">
    <property type="term" value="F:DNA ligase (ATP) activity"/>
    <property type="evidence" value="ECO:0007669"/>
    <property type="project" value="UniProtKB-EC"/>
</dbReference>
<organism evidence="15 16">
    <name type="scientific">Longimicrobium terrae</name>
    <dbReference type="NCBI Taxonomy" id="1639882"/>
    <lineage>
        <taxon>Bacteria</taxon>
        <taxon>Pseudomonadati</taxon>
        <taxon>Gemmatimonadota</taxon>
        <taxon>Longimicrobiia</taxon>
        <taxon>Longimicrobiales</taxon>
        <taxon>Longimicrobiaceae</taxon>
        <taxon>Longimicrobium</taxon>
    </lineage>
</organism>
<dbReference type="Pfam" id="PF04679">
    <property type="entry name" value="DNA_ligase_A_C"/>
    <property type="match status" value="1"/>
</dbReference>
<comment type="caution">
    <text evidence="15">The sequence shown here is derived from an EMBL/GenBank/DDBJ whole genome shotgun (WGS) entry which is preliminary data.</text>
</comment>
<dbReference type="RefSeq" id="WP_170032914.1">
    <property type="nucleotide sequence ID" value="NZ_JABDTL010000001.1"/>
</dbReference>